<accession>A0A1I7W2Y6</accession>
<organism evidence="1 2">
    <name type="scientific">Loa loa</name>
    <name type="common">Eye worm</name>
    <name type="synonym">Filaria loa</name>
    <dbReference type="NCBI Taxonomy" id="7209"/>
    <lineage>
        <taxon>Eukaryota</taxon>
        <taxon>Metazoa</taxon>
        <taxon>Ecdysozoa</taxon>
        <taxon>Nematoda</taxon>
        <taxon>Chromadorea</taxon>
        <taxon>Rhabditida</taxon>
        <taxon>Spirurina</taxon>
        <taxon>Spiruromorpha</taxon>
        <taxon>Filarioidea</taxon>
        <taxon>Onchocercidae</taxon>
        <taxon>Loa</taxon>
    </lineage>
</organism>
<name>A0A1I7W2Y6_LOALO</name>
<reference evidence="2" key="2">
    <citation type="submission" date="2016-11" db="UniProtKB">
        <authorList>
            <consortium name="WormBaseParasite"/>
        </authorList>
    </citation>
    <scope>IDENTIFICATION</scope>
</reference>
<evidence type="ECO:0000313" key="2">
    <source>
        <dbReference type="WBParaSite" id="EN70_9070"/>
    </source>
</evidence>
<evidence type="ECO:0000313" key="1">
    <source>
        <dbReference type="Proteomes" id="UP000095285"/>
    </source>
</evidence>
<dbReference type="WBParaSite" id="EN70_9070">
    <property type="protein sequence ID" value="EN70_9070"/>
    <property type="gene ID" value="EN70_9070"/>
</dbReference>
<keyword evidence="1" id="KW-1185">Reference proteome</keyword>
<dbReference type="InParanoid" id="A0A1I7W2Y6"/>
<protein>
    <submittedName>
        <fullName evidence="2">Uncharacterized protein</fullName>
    </submittedName>
</protein>
<gene>
    <name evidence="2" type="primary">LOAG_14876</name>
</gene>
<dbReference type="AlphaFoldDB" id="A0A1I7W2Y6"/>
<sequence length="82" mass="9018">MFILGATKGNPQLGYTLADTQNHHIAGQSSIGQQDHSTDDYLLENFDVGSPDINILDYCDFAALGPDIDTLLSEWDLSQFDL</sequence>
<proteinExistence type="predicted"/>
<reference evidence="1" key="1">
    <citation type="submission" date="2012-04" db="EMBL/GenBank/DDBJ databases">
        <title>The Genome Sequence of Loa loa.</title>
        <authorList>
            <consortium name="The Broad Institute Genome Sequencing Platform"/>
            <consortium name="Broad Institute Genome Sequencing Center for Infectious Disease"/>
            <person name="Nutman T.B."/>
            <person name="Fink D.L."/>
            <person name="Russ C."/>
            <person name="Young S."/>
            <person name="Zeng Q."/>
            <person name="Gargeya S."/>
            <person name="Alvarado L."/>
            <person name="Berlin A."/>
            <person name="Chapman S.B."/>
            <person name="Chen Z."/>
            <person name="Freedman E."/>
            <person name="Gellesch M."/>
            <person name="Goldberg J."/>
            <person name="Griggs A."/>
            <person name="Gujja S."/>
            <person name="Heilman E.R."/>
            <person name="Heiman D."/>
            <person name="Howarth C."/>
            <person name="Mehta T."/>
            <person name="Neiman D."/>
            <person name="Pearson M."/>
            <person name="Roberts A."/>
            <person name="Saif S."/>
            <person name="Shea T."/>
            <person name="Shenoy N."/>
            <person name="Sisk P."/>
            <person name="Stolte C."/>
            <person name="Sykes S."/>
            <person name="White J."/>
            <person name="Yandava C."/>
            <person name="Haas B."/>
            <person name="Henn M.R."/>
            <person name="Nusbaum C."/>
            <person name="Birren B."/>
        </authorList>
    </citation>
    <scope>NUCLEOTIDE SEQUENCE [LARGE SCALE GENOMIC DNA]</scope>
</reference>
<dbReference type="Proteomes" id="UP000095285">
    <property type="component" value="Unassembled WGS sequence"/>
</dbReference>